<dbReference type="Proteomes" id="UP000314986">
    <property type="component" value="Unassembled WGS sequence"/>
</dbReference>
<evidence type="ECO:0000313" key="6">
    <source>
        <dbReference type="Proteomes" id="UP000314986"/>
    </source>
</evidence>
<keyword evidence="3" id="KW-0964">Secreted</keyword>
<sequence length="203" mass="22631">MQGLLLSSSRDLRDCDLGGLKPLLPACLPARPSVCLSVCLCCVSVRPIRWYLGSRMCQPKGGTWKKSNLGCKEWQWGACKPNSEDCGVGNREGTCKEKEETKRVKCKVPCNWKKQFGALQPHPYPCLFQGPSQHLPFLPCLQSSSPYTNSLIPAHSLGCKPLIVQCFGMSSRGGRLCVNATRCCCWLIRYFKPVHDFWMGESV</sequence>
<keyword evidence="6" id="KW-1185">Reference proteome</keyword>
<comment type="similarity">
    <text evidence="3">Belongs to the pleiotrophin family.</text>
</comment>
<dbReference type="SUPFAM" id="SSF57288">
    <property type="entry name" value="Midkine"/>
    <property type="match status" value="1"/>
</dbReference>
<dbReference type="SMART" id="SM00193">
    <property type="entry name" value="PTN"/>
    <property type="match status" value="1"/>
</dbReference>
<dbReference type="Pfam" id="PF05196">
    <property type="entry name" value="PTN_MK_N"/>
    <property type="match status" value="1"/>
</dbReference>
<dbReference type="STRING" id="7868.ENSCMIP00000018268"/>
<evidence type="ECO:0000256" key="3">
    <source>
        <dbReference type="RuleBase" id="RU369117"/>
    </source>
</evidence>
<accession>A0A4W3HM91</accession>
<keyword evidence="3" id="KW-0497">Mitogen</keyword>
<evidence type="ECO:0000256" key="1">
    <source>
        <dbReference type="ARBA" id="ARBA00022473"/>
    </source>
</evidence>
<evidence type="ECO:0000313" key="5">
    <source>
        <dbReference type="Ensembl" id="ENSCMIP00000018268.1"/>
    </source>
</evidence>
<comment type="function">
    <text evidence="3">Secreted protein that functions as cytokine and growth factor and mediates its signal through cell-surface proteoglycan and non-proteoglycan receptors. Regulates many processes like inflammatory response, cell proliferation, cell adhesion, cell growth, cell survival, tissue regeneration, cell differentiation and cell migration.</text>
</comment>
<dbReference type="InParanoid" id="A0A4W3HM91"/>
<reference evidence="6" key="3">
    <citation type="journal article" date="2014" name="Nature">
        <title>Elephant shark genome provides unique insights into gnathostome evolution.</title>
        <authorList>
            <consortium name="International Elephant Shark Genome Sequencing Consortium"/>
            <person name="Venkatesh B."/>
            <person name="Lee A.P."/>
            <person name="Ravi V."/>
            <person name="Maurya A.K."/>
            <person name="Lian M.M."/>
            <person name="Swann J.B."/>
            <person name="Ohta Y."/>
            <person name="Flajnik M.F."/>
            <person name="Sutoh Y."/>
            <person name="Kasahara M."/>
            <person name="Hoon S."/>
            <person name="Gangu V."/>
            <person name="Roy S.W."/>
            <person name="Irimia M."/>
            <person name="Korzh V."/>
            <person name="Kondrychyn I."/>
            <person name="Lim Z.W."/>
            <person name="Tay B.H."/>
            <person name="Tohari S."/>
            <person name="Kong K.W."/>
            <person name="Ho S."/>
            <person name="Lorente-Galdos B."/>
            <person name="Quilez J."/>
            <person name="Marques-Bonet T."/>
            <person name="Raney B.J."/>
            <person name="Ingham P.W."/>
            <person name="Tay A."/>
            <person name="Hillier L.W."/>
            <person name="Minx P."/>
            <person name="Boehm T."/>
            <person name="Wilson R.K."/>
            <person name="Brenner S."/>
            <person name="Warren W.C."/>
        </authorList>
    </citation>
    <scope>NUCLEOTIDE SEQUENCE [LARGE SCALE GENOMIC DNA]</scope>
</reference>
<keyword evidence="1" id="KW-0217">Developmental protein</keyword>
<dbReference type="InterPro" id="IPR020089">
    <property type="entry name" value="PTN/MK_N_dom"/>
</dbReference>
<keyword evidence="3" id="KW-1015">Disulfide bond</keyword>
<dbReference type="GO" id="GO:0008201">
    <property type="term" value="F:heparin binding"/>
    <property type="evidence" value="ECO:0007669"/>
    <property type="project" value="UniProtKB-UniRule"/>
</dbReference>
<feature type="domain" description="Pleiotrophin/Midkine N-terminal" evidence="4">
    <location>
        <begin position="65"/>
        <end position="116"/>
    </location>
</feature>
<reference evidence="6" key="2">
    <citation type="journal article" date="2007" name="PLoS Biol.">
        <title>Survey sequencing and comparative analysis of the elephant shark (Callorhinchus milii) genome.</title>
        <authorList>
            <person name="Venkatesh B."/>
            <person name="Kirkness E.F."/>
            <person name="Loh Y.H."/>
            <person name="Halpern A.L."/>
            <person name="Lee A.P."/>
            <person name="Johnson J."/>
            <person name="Dandona N."/>
            <person name="Viswanathan L.D."/>
            <person name="Tay A."/>
            <person name="Venter J.C."/>
            <person name="Strausberg R.L."/>
            <person name="Brenner S."/>
        </authorList>
    </citation>
    <scope>NUCLEOTIDE SEQUENCE [LARGE SCALE GENOMIC DNA]</scope>
</reference>
<keyword evidence="3" id="KW-0358">Heparin-binding</keyword>
<dbReference type="GO" id="GO:0008083">
    <property type="term" value="F:growth factor activity"/>
    <property type="evidence" value="ECO:0007669"/>
    <property type="project" value="UniProtKB-UniRule"/>
</dbReference>
<evidence type="ECO:0000256" key="2">
    <source>
        <dbReference type="ARBA" id="ARBA00023030"/>
    </source>
</evidence>
<dbReference type="InterPro" id="IPR037122">
    <property type="entry name" value="PTN/MK_N_dom_sf"/>
</dbReference>
<protein>
    <recommendedName>
        <fullName evidence="3">Midkine</fullName>
        <shortName evidence="3">MK</shortName>
    </recommendedName>
</protein>
<reference evidence="5" key="5">
    <citation type="submission" date="2025-09" db="UniProtKB">
        <authorList>
            <consortium name="Ensembl"/>
        </authorList>
    </citation>
    <scope>IDENTIFICATION</scope>
</reference>
<reference evidence="6" key="1">
    <citation type="journal article" date="2006" name="Science">
        <title>Ancient noncoding elements conserved in the human genome.</title>
        <authorList>
            <person name="Venkatesh B."/>
            <person name="Kirkness E.F."/>
            <person name="Loh Y.H."/>
            <person name="Halpern A.L."/>
            <person name="Lee A.P."/>
            <person name="Johnson J."/>
            <person name="Dandona N."/>
            <person name="Viswanathan L.D."/>
            <person name="Tay A."/>
            <person name="Venter J.C."/>
            <person name="Strausberg R.L."/>
            <person name="Brenner S."/>
        </authorList>
    </citation>
    <scope>NUCLEOTIDE SEQUENCE [LARGE SCALE GENOMIC DNA]</scope>
</reference>
<reference evidence="5" key="4">
    <citation type="submission" date="2025-08" db="UniProtKB">
        <authorList>
            <consortium name="Ensembl"/>
        </authorList>
    </citation>
    <scope>IDENTIFICATION</scope>
</reference>
<dbReference type="GO" id="GO:0051781">
    <property type="term" value="P:positive regulation of cell division"/>
    <property type="evidence" value="ECO:0007669"/>
    <property type="project" value="UniProtKB-UniRule"/>
</dbReference>
<comment type="subcellular location">
    <subcellularLocation>
        <location evidence="3">Secreted</location>
    </subcellularLocation>
</comment>
<dbReference type="PANTHER" id="PTHR13850">
    <property type="entry name" value="PLEIOTROPHIN FAMILY MEMBER"/>
    <property type="match status" value="1"/>
</dbReference>
<dbReference type="PRINTS" id="PR00269">
    <property type="entry name" value="PTNMIDKINE"/>
</dbReference>
<dbReference type="PANTHER" id="PTHR13850:SF2">
    <property type="entry name" value="MIDKINE"/>
    <property type="match status" value="1"/>
</dbReference>
<dbReference type="InterPro" id="IPR000762">
    <property type="entry name" value="Midkine_heparin-bd_GF"/>
</dbReference>
<dbReference type="Gene3D" id="2.20.60.10">
    <property type="entry name" value="Pleiotrophin/Midkine, N-terminal domain"/>
    <property type="match status" value="1"/>
</dbReference>
<evidence type="ECO:0000259" key="4">
    <source>
        <dbReference type="Pfam" id="PF05196"/>
    </source>
</evidence>
<name>A0A4W3HM91_CALMI</name>
<keyword evidence="2 3" id="KW-0339">Growth factor</keyword>
<proteinExistence type="inferred from homology"/>
<dbReference type="Ensembl" id="ENSCMIT00000018614.1">
    <property type="protein sequence ID" value="ENSCMIP00000018268.1"/>
    <property type="gene ID" value="ENSCMIG00000008606.1"/>
</dbReference>
<organism evidence="5 6">
    <name type="scientific">Callorhinchus milii</name>
    <name type="common">Ghost shark</name>
    <dbReference type="NCBI Taxonomy" id="7868"/>
    <lineage>
        <taxon>Eukaryota</taxon>
        <taxon>Metazoa</taxon>
        <taxon>Chordata</taxon>
        <taxon>Craniata</taxon>
        <taxon>Vertebrata</taxon>
        <taxon>Chondrichthyes</taxon>
        <taxon>Holocephali</taxon>
        <taxon>Chimaeriformes</taxon>
        <taxon>Callorhinchidae</taxon>
        <taxon>Callorhinchus</taxon>
    </lineage>
</organism>
<dbReference type="AlphaFoldDB" id="A0A4W3HM91"/>
<dbReference type="GO" id="GO:0005576">
    <property type="term" value="C:extracellular region"/>
    <property type="evidence" value="ECO:0007669"/>
    <property type="project" value="UniProtKB-SubCell"/>
</dbReference>
<dbReference type="InterPro" id="IPR020091">
    <property type="entry name" value="PTN/MK_diS_sf"/>
</dbReference>